<dbReference type="PANTHER" id="PTHR45528:SF1">
    <property type="entry name" value="SENSOR HISTIDINE KINASE CPXA"/>
    <property type="match status" value="1"/>
</dbReference>
<evidence type="ECO:0000256" key="3">
    <source>
        <dbReference type="ARBA" id="ARBA00012438"/>
    </source>
</evidence>
<dbReference type="InterPro" id="IPR036890">
    <property type="entry name" value="HATPase_C_sf"/>
</dbReference>
<proteinExistence type="predicted"/>
<comment type="subcellular location">
    <subcellularLocation>
        <location evidence="2">Cell membrane</location>
        <topology evidence="2">Multi-pass membrane protein</topology>
    </subcellularLocation>
</comment>
<dbReference type="RefSeq" id="WP_087679128.1">
    <property type="nucleotide sequence ID" value="NZ_FUWV01000012.1"/>
</dbReference>
<keyword evidence="4" id="KW-1003">Cell membrane</keyword>
<keyword evidence="12" id="KW-0902">Two-component regulatory system</keyword>
<reference evidence="16 17" key="1">
    <citation type="submission" date="2017-02" db="EMBL/GenBank/DDBJ databases">
        <authorList>
            <person name="Peterson S.W."/>
        </authorList>
    </citation>
    <scope>NUCLEOTIDE SEQUENCE [LARGE SCALE GENOMIC DNA]</scope>
    <source>
        <strain evidence="16 17">DSM 15102</strain>
    </source>
</reference>
<organism evidence="16 17">
    <name type="scientific">Garciella nitratireducens DSM 15102</name>
    <dbReference type="NCBI Taxonomy" id="1121911"/>
    <lineage>
        <taxon>Bacteria</taxon>
        <taxon>Bacillati</taxon>
        <taxon>Bacillota</taxon>
        <taxon>Clostridia</taxon>
        <taxon>Eubacteriales</taxon>
        <taxon>Eubacteriaceae</taxon>
        <taxon>Garciella</taxon>
    </lineage>
</organism>
<feature type="domain" description="Histidine kinase" evidence="15">
    <location>
        <begin position="394"/>
        <end position="607"/>
    </location>
</feature>
<evidence type="ECO:0000256" key="12">
    <source>
        <dbReference type="ARBA" id="ARBA00023012"/>
    </source>
</evidence>
<dbReference type="CDD" id="cd00082">
    <property type="entry name" value="HisKA"/>
    <property type="match status" value="1"/>
</dbReference>
<keyword evidence="13 14" id="KW-0472">Membrane</keyword>
<dbReference type="InterPro" id="IPR003661">
    <property type="entry name" value="HisK_dim/P_dom"/>
</dbReference>
<evidence type="ECO:0000256" key="10">
    <source>
        <dbReference type="ARBA" id="ARBA00022840"/>
    </source>
</evidence>
<evidence type="ECO:0000313" key="17">
    <source>
        <dbReference type="Proteomes" id="UP000196365"/>
    </source>
</evidence>
<evidence type="ECO:0000256" key="1">
    <source>
        <dbReference type="ARBA" id="ARBA00000085"/>
    </source>
</evidence>
<evidence type="ECO:0000256" key="4">
    <source>
        <dbReference type="ARBA" id="ARBA00022475"/>
    </source>
</evidence>
<feature type="transmembrane region" description="Helical" evidence="14">
    <location>
        <begin position="210"/>
        <end position="229"/>
    </location>
</feature>
<feature type="transmembrane region" description="Helical" evidence="14">
    <location>
        <begin position="317"/>
        <end position="338"/>
    </location>
</feature>
<keyword evidence="6" id="KW-0808">Transferase</keyword>
<dbReference type="Gene3D" id="3.30.565.10">
    <property type="entry name" value="Histidine kinase-like ATPase, C-terminal domain"/>
    <property type="match status" value="1"/>
</dbReference>
<evidence type="ECO:0000256" key="14">
    <source>
        <dbReference type="SAM" id="Phobius"/>
    </source>
</evidence>
<evidence type="ECO:0000313" key="16">
    <source>
        <dbReference type="EMBL" id="SJZ80802.1"/>
    </source>
</evidence>
<evidence type="ECO:0000256" key="13">
    <source>
        <dbReference type="ARBA" id="ARBA00023136"/>
    </source>
</evidence>
<dbReference type="InterPro" id="IPR036097">
    <property type="entry name" value="HisK_dim/P_sf"/>
</dbReference>
<keyword evidence="10" id="KW-0067">ATP-binding</keyword>
<dbReference type="EC" id="2.7.13.3" evidence="3"/>
<dbReference type="AlphaFoldDB" id="A0A1T4NNP1"/>
<dbReference type="EMBL" id="FUWV01000012">
    <property type="protein sequence ID" value="SJZ80802.1"/>
    <property type="molecule type" value="Genomic_DNA"/>
</dbReference>
<evidence type="ECO:0000259" key="15">
    <source>
        <dbReference type="PROSITE" id="PS50109"/>
    </source>
</evidence>
<evidence type="ECO:0000256" key="11">
    <source>
        <dbReference type="ARBA" id="ARBA00022989"/>
    </source>
</evidence>
<dbReference type="GO" id="GO:0005886">
    <property type="term" value="C:plasma membrane"/>
    <property type="evidence" value="ECO:0007669"/>
    <property type="project" value="UniProtKB-SubCell"/>
</dbReference>
<keyword evidence="5" id="KW-0597">Phosphoprotein</keyword>
<evidence type="ECO:0000256" key="9">
    <source>
        <dbReference type="ARBA" id="ARBA00022777"/>
    </source>
</evidence>
<dbReference type="OrthoDB" id="9792991at2"/>
<dbReference type="GO" id="GO:0000155">
    <property type="term" value="F:phosphorelay sensor kinase activity"/>
    <property type="evidence" value="ECO:0007669"/>
    <property type="project" value="InterPro"/>
</dbReference>
<dbReference type="PANTHER" id="PTHR45528">
    <property type="entry name" value="SENSOR HISTIDINE KINASE CPXA"/>
    <property type="match status" value="1"/>
</dbReference>
<evidence type="ECO:0000256" key="7">
    <source>
        <dbReference type="ARBA" id="ARBA00022692"/>
    </source>
</evidence>
<evidence type="ECO:0000256" key="2">
    <source>
        <dbReference type="ARBA" id="ARBA00004651"/>
    </source>
</evidence>
<dbReference type="PROSITE" id="PS50109">
    <property type="entry name" value="HIS_KIN"/>
    <property type="match status" value="1"/>
</dbReference>
<feature type="transmembrane region" description="Helical" evidence="14">
    <location>
        <begin position="12"/>
        <end position="37"/>
    </location>
</feature>
<dbReference type="InterPro" id="IPR050398">
    <property type="entry name" value="HssS/ArlS-like"/>
</dbReference>
<dbReference type="Pfam" id="PF02518">
    <property type="entry name" value="HATPase_c"/>
    <property type="match status" value="1"/>
</dbReference>
<keyword evidence="8" id="KW-0547">Nucleotide-binding</keyword>
<dbReference type="Gene3D" id="1.10.287.130">
    <property type="match status" value="1"/>
</dbReference>
<evidence type="ECO:0000256" key="8">
    <source>
        <dbReference type="ARBA" id="ARBA00022741"/>
    </source>
</evidence>
<accession>A0A1T4NNP1</accession>
<dbReference type="SUPFAM" id="SSF55874">
    <property type="entry name" value="ATPase domain of HSP90 chaperone/DNA topoisomerase II/histidine kinase"/>
    <property type="match status" value="1"/>
</dbReference>
<keyword evidence="9 16" id="KW-0418">Kinase</keyword>
<dbReference type="InterPro" id="IPR003594">
    <property type="entry name" value="HATPase_dom"/>
</dbReference>
<keyword evidence="7 14" id="KW-0812">Transmembrane</keyword>
<dbReference type="Pfam" id="PF00512">
    <property type="entry name" value="HisKA"/>
    <property type="match status" value="1"/>
</dbReference>
<gene>
    <name evidence="16" type="ORF">SAMN02745973_01743</name>
</gene>
<dbReference type="Proteomes" id="UP000196365">
    <property type="component" value="Unassembled WGS sequence"/>
</dbReference>
<dbReference type="InterPro" id="IPR005467">
    <property type="entry name" value="His_kinase_dom"/>
</dbReference>
<dbReference type="GO" id="GO:0005524">
    <property type="term" value="F:ATP binding"/>
    <property type="evidence" value="ECO:0007669"/>
    <property type="project" value="UniProtKB-KW"/>
</dbReference>
<keyword evidence="17" id="KW-1185">Reference proteome</keyword>
<comment type="catalytic activity">
    <reaction evidence="1">
        <text>ATP + protein L-histidine = ADP + protein N-phospho-L-histidine.</text>
        <dbReference type="EC" id="2.7.13.3"/>
    </reaction>
</comment>
<dbReference type="SMART" id="SM00387">
    <property type="entry name" value="HATPase_c"/>
    <property type="match status" value="1"/>
</dbReference>
<evidence type="ECO:0000256" key="6">
    <source>
        <dbReference type="ARBA" id="ARBA00022679"/>
    </source>
</evidence>
<evidence type="ECO:0000256" key="5">
    <source>
        <dbReference type="ARBA" id="ARBA00022553"/>
    </source>
</evidence>
<feature type="transmembrane region" description="Helical" evidence="14">
    <location>
        <begin position="168"/>
        <end position="189"/>
    </location>
</feature>
<protein>
    <recommendedName>
        <fullName evidence="3">histidine kinase</fullName>
        <ecNumber evidence="3">2.7.13.3</ecNumber>
    </recommendedName>
</protein>
<dbReference type="SUPFAM" id="SSF47384">
    <property type="entry name" value="Homodimeric domain of signal transducing histidine kinase"/>
    <property type="match status" value="1"/>
</dbReference>
<keyword evidence="11 14" id="KW-1133">Transmembrane helix</keyword>
<dbReference type="FunFam" id="1.10.287.130:FF:000001">
    <property type="entry name" value="Two-component sensor histidine kinase"/>
    <property type="match status" value="1"/>
</dbReference>
<dbReference type="SMART" id="SM00388">
    <property type="entry name" value="HisKA"/>
    <property type="match status" value="1"/>
</dbReference>
<feature type="transmembrane region" description="Helical" evidence="14">
    <location>
        <begin position="249"/>
        <end position="274"/>
    </location>
</feature>
<name>A0A1T4NNP1_9FIRM</name>
<sequence>MDTKLRDIRKNSITKVVAFFLVVLLITAAVVQMQYLFCLRKNPEVLFVKEYKESGEFDRKVNNTFLQIIECIENEQEIGKDADFYYYIADGNKEYSNVENPSKNFFEQYEDTFYGLEKGNWEQGKHMKYNILENNYIENPEKYTIYFSFPDEFMTQKQQEWENEREILTPYVIAIMICFIFAIALIIYLMIVTGRNSKDKELHLSRLDNIYSDVLLFIFIIIGFIWIMIMIEYSNRVIQISHTMSLEKIFYLILVGGATVLTSISCLSIFLSFVRKWKGRKLITHTFIYQFFYRIYDFIKSLFDGRKLEKYPLTKSLFYRQLVFIVISFILVFFTFSFLIVPPLFLFPPILEAIVIYWYVKYNNQTFEEINKGFNQSLEEQMKSERMKVALITNVSHDLKTPLTSIISYIDLLSKEENLSDSARDYVNILLDKSNRLKQIVSDLFELAKSSSGDIHLDLEILDIKKLMEQTLGDMEDEIKKSGLQIKINFIDHPINIYSDGNKLYRVFQNVIDNALKYSLKGTRIYIELEERNGKALASIKNIAGYEINFTEEEILQRFNRGDKSRSTEGSGLGLSIAQSFTQVCGGEFNIIIDGDLFKVEIGFPIV</sequence>